<dbReference type="PANTHER" id="PTHR11238:SF9">
    <property type="entry name" value="PROMININ, ISOFORM D"/>
    <property type="match status" value="1"/>
</dbReference>
<accession>A0AAV5V432</accession>
<comment type="caution">
    <text evidence="2">The sequence shown here is derived from an EMBL/GenBank/DDBJ whole genome shotgun (WGS) entry which is preliminary data.</text>
</comment>
<organism evidence="2 3">
    <name type="scientific">Pristionchus fissidentatus</name>
    <dbReference type="NCBI Taxonomy" id="1538716"/>
    <lineage>
        <taxon>Eukaryota</taxon>
        <taxon>Metazoa</taxon>
        <taxon>Ecdysozoa</taxon>
        <taxon>Nematoda</taxon>
        <taxon>Chromadorea</taxon>
        <taxon>Rhabditida</taxon>
        <taxon>Rhabditina</taxon>
        <taxon>Diplogasteromorpha</taxon>
        <taxon>Diplogasteroidea</taxon>
        <taxon>Neodiplogasteridae</taxon>
        <taxon>Pristionchus</taxon>
    </lineage>
</organism>
<feature type="chain" id="PRO_5043932857" evidence="1">
    <location>
        <begin position="18"/>
        <end position="194"/>
    </location>
</feature>
<dbReference type="Proteomes" id="UP001432322">
    <property type="component" value="Unassembled WGS sequence"/>
</dbReference>
<feature type="signal peptide" evidence="1">
    <location>
        <begin position="1"/>
        <end position="17"/>
    </location>
</feature>
<keyword evidence="3" id="KW-1185">Reference proteome</keyword>
<dbReference type="EMBL" id="BTSY01000002">
    <property type="protein sequence ID" value="GMT13577.1"/>
    <property type="molecule type" value="Genomic_DNA"/>
</dbReference>
<name>A0AAV5V432_9BILA</name>
<evidence type="ECO:0000256" key="1">
    <source>
        <dbReference type="SAM" id="SignalP"/>
    </source>
</evidence>
<dbReference type="PANTHER" id="PTHR11238">
    <property type="entry name" value="PROMININ ISOFORM D-RELATED"/>
    <property type="match status" value="1"/>
</dbReference>
<evidence type="ECO:0000313" key="2">
    <source>
        <dbReference type="EMBL" id="GMT13577.1"/>
    </source>
</evidence>
<feature type="non-terminal residue" evidence="2">
    <location>
        <position position="1"/>
    </location>
</feature>
<reference evidence="2" key="1">
    <citation type="submission" date="2023-10" db="EMBL/GenBank/DDBJ databases">
        <title>Genome assembly of Pristionchus species.</title>
        <authorList>
            <person name="Yoshida K."/>
            <person name="Sommer R.J."/>
        </authorList>
    </citation>
    <scope>NUCLEOTIDE SEQUENCE</scope>
    <source>
        <strain evidence="2">RS5133</strain>
    </source>
</reference>
<evidence type="ECO:0000313" key="3">
    <source>
        <dbReference type="Proteomes" id="UP001432322"/>
    </source>
</evidence>
<protein>
    <submittedName>
        <fullName evidence="2">Uncharacterized protein</fullName>
    </submittedName>
</protein>
<gene>
    <name evidence="2" type="ORF">PFISCL1PPCAC_4874</name>
</gene>
<sequence length="194" mass="21040">ALLCIVMVQSVVLMTYGYQTQVVCEPYFYDDSLKVLDELDGMEGFLYRIASLNGSMARVDFSEIMQQCSKDASFISAVGSYSILRVSNIFRTGQLENAFANAIVNFQIVPLSAKELQNLTNALDALDEINLTPPLDKAQKADPEDFVDIATQMTELSASLKAAIAQCKSVATKAEALADGTQINKLLGASGSEF</sequence>
<dbReference type="AlphaFoldDB" id="A0AAV5V432"/>
<feature type="non-terminal residue" evidence="2">
    <location>
        <position position="194"/>
    </location>
</feature>
<proteinExistence type="predicted"/>
<keyword evidence="1" id="KW-0732">Signal</keyword>